<sequence>MKRGTKTIMLAAALAGVLIVGGVSAYFTDADTATNTFTVGKISLDLQEPSWNPDQVKDLTPNQVVQKDPQIKNDGINDEFVFLEVTVPYKNVVTVNDAGVKQTAADTELVKYTVNAGWTELGSGEKDTVAETVLHRYVYGTDQACTALAKDQVTPALFDSITVANVVEDQTLEQTTQNIQVEAFGIQANDIGADDKTAPSDVWKVLVNQGPSKDKTGEDTKTDIVGG</sequence>
<dbReference type="InterPro" id="IPR022121">
    <property type="entry name" value="Peptidase_M73_camelysin"/>
</dbReference>
<evidence type="ECO:0000313" key="2">
    <source>
        <dbReference type="EMBL" id="QNM08278.1"/>
    </source>
</evidence>
<dbReference type="Pfam" id="PF12389">
    <property type="entry name" value="Peptidase_M73"/>
    <property type="match status" value="1"/>
</dbReference>
<evidence type="ECO:0000313" key="3">
    <source>
        <dbReference type="Proteomes" id="UP000515860"/>
    </source>
</evidence>
<keyword evidence="3" id="KW-1185">Reference proteome</keyword>
<dbReference type="EMBL" id="CP060635">
    <property type="protein sequence ID" value="QNM08278.1"/>
    <property type="molecule type" value="Genomic_DNA"/>
</dbReference>
<feature type="signal peptide" evidence="1">
    <location>
        <begin position="1"/>
        <end position="25"/>
    </location>
</feature>
<dbReference type="AlphaFoldDB" id="A0A7G9GBU6"/>
<accession>A0A7G9GBU6</accession>
<dbReference type="RefSeq" id="WP_249328697.1">
    <property type="nucleotide sequence ID" value="NZ_CP060635.1"/>
</dbReference>
<feature type="chain" id="PRO_5028873726" evidence="1">
    <location>
        <begin position="26"/>
        <end position="227"/>
    </location>
</feature>
<gene>
    <name evidence="2" type="ORF">H9Q79_15550</name>
</gene>
<keyword evidence="1" id="KW-0732">Signal</keyword>
<evidence type="ECO:0000256" key="1">
    <source>
        <dbReference type="SAM" id="SignalP"/>
    </source>
</evidence>
<name>A0A7G9GBU6_9FIRM</name>
<proteinExistence type="predicted"/>
<dbReference type="Proteomes" id="UP000515860">
    <property type="component" value="Chromosome"/>
</dbReference>
<dbReference type="NCBIfam" id="TIGR04088">
    <property type="entry name" value="cognate_SipW"/>
    <property type="match status" value="1"/>
</dbReference>
<protein>
    <submittedName>
        <fullName evidence="2">Camelysin metallo-endopeptidase</fullName>
    </submittedName>
</protein>
<dbReference type="InterPro" id="IPR023833">
    <property type="entry name" value="Signal_pept_SipW-depend-type"/>
</dbReference>
<dbReference type="KEGG" id="whj:H9Q79_15550"/>
<reference evidence="2 3" key="1">
    <citation type="submission" date="2020-08" db="EMBL/GenBank/DDBJ databases">
        <authorList>
            <person name="Liu C."/>
            <person name="Sun Q."/>
        </authorList>
    </citation>
    <scope>NUCLEOTIDE SEQUENCE [LARGE SCALE GENOMIC DNA]</scope>
    <source>
        <strain evidence="2 3">NSJ-29</strain>
    </source>
</reference>
<organism evidence="2 3">
    <name type="scientific">Wansuia hejianensis</name>
    <dbReference type="NCBI Taxonomy" id="2763667"/>
    <lineage>
        <taxon>Bacteria</taxon>
        <taxon>Bacillati</taxon>
        <taxon>Bacillota</taxon>
        <taxon>Clostridia</taxon>
        <taxon>Lachnospirales</taxon>
        <taxon>Lachnospiraceae</taxon>
        <taxon>Wansuia</taxon>
    </lineage>
</organism>